<comment type="caution">
    <text evidence="2">The sequence shown here is derived from an EMBL/GenBank/DDBJ whole genome shotgun (WGS) entry which is preliminary data.</text>
</comment>
<dbReference type="OrthoDB" id="3562423at2759"/>
<protein>
    <submittedName>
        <fullName evidence="2">Uncharacterized protein</fullName>
    </submittedName>
</protein>
<organism evidence="2 3">
    <name type="scientific">Sclerotinia nivalis</name>
    <dbReference type="NCBI Taxonomy" id="352851"/>
    <lineage>
        <taxon>Eukaryota</taxon>
        <taxon>Fungi</taxon>
        <taxon>Dikarya</taxon>
        <taxon>Ascomycota</taxon>
        <taxon>Pezizomycotina</taxon>
        <taxon>Leotiomycetes</taxon>
        <taxon>Helotiales</taxon>
        <taxon>Sclerotiniaceae</taxon>
        <taxon>Sclerotinia</taxon>
    </lineage>
</organism>
<keyword evidence="3" id="KW-1185">Reference proteome</keyword>
<dbReference type="AlphaFoldDB" id="A0A9X0AEH8"/>
<proteinExistence type="predicted"/>
<evidence type="ECO:0000313" key="3">
    <source>
        <dbReference type="Proteomes" id="UP001152300"/>
    </source>
</evidence>
<dbReference type="Proteomes" id="UP001152300">
    <property type="component" value="Unassembled WGS sequence"/>
</dbReference>
<evidence type="ECO:0000256" key="1">
    <source>
        <dbReference type="SAM" id="MobiDB-lite"/>
    </source>
</evidence>
<gene>
    <name evidence="2" type="ORF">OCU04_010348</name>
</gene>
<reference evidence="2" key="1">
    <citation type="submission" date="2022-11" db="EMBL/GenBank/DDBJ databases">
        <title>Genome Resource of Sclerotinia nivalis Strain SnTB1, a Plant Pathogen Isolated from American Ginseng.</title>
        <authorList>
            <person name="Fan S."/>
        </authorList>
    </citation>
    <scope>NUCLEOTIDE SEQUENCE</scope>
    <source>
        <strain evidence="2">SnTB1</strain>
    </source>
</reference>
<dbReference type="EMBL" id="JAPEIS010000012">
    <property type="protein sequence ID" value="KAJ8061285.1"/>
    <property type="molecule type" value="Genomic_DNA"/>
</dbReference>
<name>A0A9X0AEH8_9HELO</name>
<sequence>MNKIDTSLDKKSQASAISIMSSRPLISPFERKSSSNGSSHCAISPSKQLPQTAEKPPNASNGVLRRLLPRRRDSVALPRVMGSLNRRMERVRRHSLVAGGIDHIKPILTAITNTITSPLLTSSEVEPEMSIEENDADDADDEEYYVKDEEAEIGIAIEMPIVPVRARLIYIGCKGLDS</sequence>
<accession>A0A9X0AEH8</accession>
<evidence type="ECO:0000313" key="2">
    <source>
        <dbReference type="EMBL" id="KAJ8061285.1"/>
    </source>
</evidence>
<feature type="region of interest" description="Disordered" evidence="1">
    <location>
        <begin position="25"/>
        <end position="63"/>
    </location>
</feature>
<feature type="compositionally biased region" description="Polar residues" evidence="1">
    <location>
        <begin position="34"/>
        <end position="51"/>
    </location>
</feature>